<evidence type="ECO:0000259" key="1">
    <source>
        <dbReference type="Pfam" id="PF23366"/>
    </source>
</evidence>
<dbReference type="InterPro" id="IPR056505">
    <property type="entry name" value="Beta-prop_HVO_0234"/>
</dbReference>
<proteinExistence type="predicted"/>
<dbReference type="Proteomes" id="UP000199062">
    <property type="component" value="Unassembled WGS sequence"/>
</dbReference>
<feature type="domain" description="HVO-0234-like beta-propeller" evidence="1">
    <location>
        <begin position="8"/>
        <end position="271"/>
    </location>
</feature>
<protein>
    <recommendedName>
        <fullName evidence="1">HVO-0234-like beta-propeller domain-containing protein</fullName>
    </recommendedName>
</protein>
<organism evidence="2 3">
    <name type="scientific">Halomicrobium zhouii</name>
    <dbReference type="NCBI Taxonomy" id="767519"/>
    <lineage>
        <taxon>Archaea</taxon>
        <taxon>Methanobacteriati</taxon>
        <taxon>Methanobacteriota</taxon>
        <taxon>Stenosarchaea group</taxon>
        <taxon>Halobacteria</taxon>
        <taxon>Halobacteriales</taxon>
        <taxon>Haloarculaceae</taxon>
        <taxon>Halomicrobium</taxon>
    </lineage>
</organism>
<dbReference type="EMBL" id="FOZK01000001">
    <property type="protein sequence ID" value="SFR85258.1"/>
    <property type="molecule type" value="Genomic_DNA"/>
</dbReference>
<sequence>MPDDDDISLSEKRVYEARREATRAYVASGVGVAHFDASDDQIGRFGLDRQCVARDVAGADDRLLVATDEDVLVGSEDGFESTGFGPAVAVGVGEVLLAAGPDGRVARLTDGAWETVGQVDDVRAIDGDLVAAAEGVYQAERADGLDLSHDGLEDVRDVAAAGPLVATDSGLSAGDGDGGWDRVLEGRATVVASDGEHAHAVVDGTLFERVDGTWRDADAPAGTVVGVAYDRGTFAVTDDGRVLLDPETAKDGSPGWRTRSLGLTDVVGVAIP</sequence>
<gene>
    <name evidence="2" type="ORF">SAMN05216559_0060</name>
</gene>
<dbReference type="Pfam" id="PF23366">
    <property type="entry name" value="Beta-prop_HVO_0234"/>
    <property type="match status" value="1"/>
</dbReference>
<keyword evidence="3" id="KW-1185">Reference proteome</keyword>
<evidence type="ECO:0000313" key="3">
    <source>
        <dbReference type="Proteomes" id="UP000199062"/>
    </source>
</evidence>
<accession>A0A1I6K2E1</accession>
<reference evidence="2 3" key="1">
    <citation type="submission" date="2016-10" db="EMBL/GenBank/DDBJ databases">
        <authorList>
            <person name="de Groot N.N."/>
        </authorList>
    </citation>
    <scope>NUCLEOTIDE SEQUENCE [LARGE SCALE GENOMIC DNA]</scope>
    <source>
        <strain evidence="2 3">CGMCC 1.10457</strain>
    </source>
</reference>
<dbReference type="OrthoDB" id="213812at2157"/>
<dbReference type="RefSeq" id="WP_089812780.1">
    <property type="nucleotide sequence ID" value="NZ_FOZK01000001.1"/>
</dbReference>
<name>A0A1I6K2E1_9EURY</name>
<evidence type="ECO:0000313" key="2">
    <source>
        <dbReference type="EMBL" id="SFR85258.1"/>
    </source>
</evidence>
<dbReference type="AlphaFoldDB" id="A0A1I6K2E1"/>